<organism evidence="2">
    <name type="scientific">viral metagenome</name>
    <dbReference type="NCBI Taxonomy" id="1070528"/>
    <lineage>
        <taxon>unclassified sequences</taxon>
        <taxon>metagenomes</taxon>
        <taxon>organismal metagenomes</taxon>
    </lineage>
</organism>
<evidence type="ECO:0000313" key="2">
    <source>
        <dbReference type="EMBL" id="QHU11971.1"/>
    </source>
</evidence>
<accession>A0A6C0K492</accession>
<dbReference type="AlphaFoldDB" id="A0A6C0K492"/>
<proteinExistence type="predicted"/>
<evidence type="ECO:0000259" key="1">
    <source>
        <dbReference type="Pfam" id="PF01755"/>
    </source>
</evidence>
<protein>
    <recommendedName>
        <fullName evidence="1">Glycosyl transferase family 25 domain-containing protein</fullName>
    </recommendedName>
</protein>
<feature type="domain" description="Glycosyl transferase family 25" evidence="1">
    <location>
        <begin position="19"/>
        <end position="238"/>
    </location>
</feature>
<dbReference type="EMBL" id="MN740793">
    <property type="protein sequence ID" value="QHU11971.1"/>
    <property type="molecule type" value="Genomic_DNA"/>
</dbReference>
<sequence>MGIDDLVRTLHPISLSHLPVYVISLPCKRTRFLKVKEQLRRVGLLNVTHIEAVDTKTAYSHRHSFFSINVLNNITRGPFSTNMIPTWNAAACALSHLCAWEQAQHHDLSLVVEDDLLVQNPDKILFMLMEAIHMHTATIPSDFHLFFFNSKKRNNALYCYDTPPPLNGSPSYNSLFSSASSSWLTDSPLCLPSFARLGDSFIDSTDLIGSHFYLLSGVAAKIMLKNVYPIEFQIDIHMTKILRKKCLLQVYYTRCDAGVLQDPSYKISTVQYYSIPGACSLYMILDQKFPIEVCTTIYSFCKPWYEFHRM</sequence>
<dbReference type="Pfam" id="PF01755">
    <property type="entry name" value="Glyco_transf_25"/>
    <property type="match status" value="1"/>
</dbReference>
<dbReference type="InterPro" id="IPR002654">
    <property type="entry name" value="Glyco_trans_25"/>
</dbReference>
<name>A0A6C0K492_9ZZZZ</name>
<reference evidence="2" key="1">
    <citation type="journal article" date="2020" name="Nature">
        <title>Giant virus diversity and host interactions through global metagenomics.</title>
        <authorList>
            <person name="Schulz F."/>
            <person name="Roux S."/>
            <person name="Paez-Espino D."/>
            <person name="Jungbluth S."/>
            <person name="Walsh D.A."/>
            <person name="Denef V.J."/>
            <person name="McMahon K.D."/>
            <person name="Konstantinidis K.T."/>
            <person name="Eloe-Fadrosh E.A."/>
            <person name="Kyrpides N.C."/>
            <person name="Woyke T."/>
        </authorList>
    </citation>
    <scope>NUCLEOTIDE SEQUENCE</scope>
    <source>
        <strain evidence="2">GVMAG-S-1101169-75</strain>
    </source>
</reference>